<comment type="caution">
    <text evidence="1">The sequence shown here is derived from an EMBL/GenBank/DDBJ whole genome shotgun (WGS) entry which is preliminary data.</text>
</comment>
<sequence length="313" mass="35992">MLLSEIYQYIIAHIQDGAYTLSGKELFVPCPECGNESHFSINLTNGKYNCFKCPVGGKLAPEIVKHRLEWQRLVRNLPTGDFLNSKLTGKIILPENSFIIYNVLYLNSLTSKKKHIQNSLSLCEKAFKYCIKRKLTKEQIRDYRVYVCPMDPRVYFPYWDDHGEIVYYMGRKMMGDQDTLKTKDAENAEKPLFGRHVKVHRDTVVLVEGAFDHFVTPISYAIMGSSISVYQMLLLKEDGVKRVFVLGDPDASATIVNTTKKLRDFRITAFPVFIHMDGDPSDLGRKRMEMITKELLSKDRTVYQPIHISTVCV</sequence>
<dbReference type="SUPFAM" id="SSF56731">
    <property type="entry name" value="DNA primase core"/>
    <property type="match status" value="1"/>
</dbReference>
<name>A0A0F9QJQ6_9ZZZZ</name>
<dbReference type="EMBL" id="LAZR01003929">
    <property type="protein sequence ID" value="KKN13376.1"/>
    <property type="molecule type" value="Genomic_DNA"/>
</dbReference>
<evidence type="ECO:0008006" key="2">
    <source>
        <dbReference type="Google" id="ProtNLM"/>
    </source>
</evidence>
<organism evidence="1">
    <name type="scientific">marine sediment metagenome</name>
    <dbReference type="NCBI Taxonomy" id="412755"/>
    <lineage>
        <taxon>unclassified sequences</taxon>
        <taxon>metagenomes</taxon>
        <taxon>ecological metagenomes</taxon>
    </lineage>
</organism>
<protein>
    <recommendedName>
        <fullName evidence="2">Zinc finger CHC2-type domain-containing protein</fullName>
    </recommendedName>
</protein>
<accession>A0A0F9QJQ6</accession>
<dbReference type="GO" id="GO:0008270">
    <property type="term" value="F:zinc ion binding"/>
    <property type="evidence" value="ECO:0007669"/>
    <property type="project" value="InterPro"/>
</dbReference>
<dbReference type="CDD" id="cd01029">
    <property type="entry name" value="TOPRIM_primases"/>
    <property type="match status" value="1"/>
</dbReference>
<dbReference type="SUPFAM" id="SSF57783">
    <property type="entry name" value="Zinc beta-ribbon"/>
    <property type="match status" value="1"/>
</dbReference>
<gene>
    <name evidence="1" type="ORF">LCGC14_1006950</name>
</gene>
<dbReference type="GO" id="GO:0006260">
    <property type="term" value="P:DNA replication"/>
    <property type="evidence" value="ECO:0007669"/>
    <property type="project" value="InterPro"/>
</dbReference>
<dbReference type="InterPro" id="IPR034154">
    <property type="entry name" value="TOPRIM_DnaG/twinkle"/>
</dbReference>
<dbReference type="GO" id="GO:0003677">
    <property type="term" value="F:DNA binding"/>
    <property type="evidence" value="ECO:0007669"/>
    <property type="project" value="InterPro"/>
</dbReference>
<dbReference type="InterPro" id="IPR036977">
    <property type="entry name" value="DNA_primase_Znf_CHC2"/>
</dbReference>
<reference evidence="1" key="1">
    <citation type="journal article" date="2015" name="Nature">
        <title>Complex archaea that bridge the gap between prokaryotes and eukaryotes.</title>
        <authorList>
            <person name="Spang A."/>
            <person name="Saw J.H."/>
            <person name="Jorgensen S.L."/>
            <person name="Zaremba-Niedzwiedzka K."/>
            <person name="Martijn J."/>
            <person name="Lind A.E."/>
            <person name="van Eijk R."/>
            <person name="Schleper C."/>
            <person name="Guy L."/>
            <person name="Ettema T.J."/>
        </authorList>
    </citation>
    <scope>NUCLEOTIDE SEQUENCE</scope>
</reference>
<evidence type="ECO:0000313" key="1">
    <source>
        <dbReference type="EMBL" id="KKN13376.1"/>
    </source>
</evidence>
<proteinExistence type="predicted"/>
<dbReference type="Gene3D" id="3.90.580.10">
    <property type="entry name" value="Zinc finger, CHC2-type domain"/>
    <property type="match status" value="1"/>
</dbReference>
<dbReference type="AlphaFoldDB" id="A0A0F9QJQ6"/>